<evidence type="ECO:0000256" key="10">
    <source>
        <dbReference type="SAM" id="MobiDB-lite"/>
    </source>
</evidence>
<dbReference type="AlphaFoldDB" id="A0A9D5CXJ3"/>
<comment type="caution">
    <text evidence="11">The sequence shown here is derived from an EMBL/GenBank/DDBJ whole genome shotgun (WGS) entry which is preliminary data.</text>
</comment>
<keyword evidence="9" id="KW-0131">Cell cycle</keyword>
<accession>A0A9D5CXJ3</accession>
<reference evidence="11" key="1">
    <citation type="submission" date="2021-03" db="EMBL/GenBank/DDBJ databases">
        <authorList>
            <person name="Li Z."/>
            <person name="Yang C."/>
        </authorList>
    </citation>
    <scope>NUCLEOTIDE SEQUENCE</scope>
    <source>
        <strain evidence="11">Dzin_1.0</strain>
        <tissue evidence="11">Leaf</tissue>
    </source>
</reference>
<keyword evidence="7" id="KW-0833">Ubl conjugation pathway</keyword>
<evidence type="ECO:0000256" key="6">
    <source>
        <dbReference type="ARBA" id="ARBA00022776"/>
    </source>
</evidence>
<reference evidence="11" key="2">
    <citation type="journal article" date="2022" name="Hortic Res">
        <title>The genome of Dioscorea zingiberensis sheds light on the biosynthesis, origin and evolution of the medicinally important diosgenin saponins.</title>
        <authorList>
            <person name="Li Y."/>
            <person name="Tan C."/>
            <person name="Li Z."/>
            <person name="Guo J."/>
            <person name="Li S."/>
            <person name="Chen X."/>
            <person name="Wang C."/>
            <person name="Dai X."/>
            <person name="Yang H."/>
            <person name="Song W."/>
            <person name="Hou L."/>
            <person name="Xu J."/>
            <person name="Tong Z."/>
            <person name="Xu A."/>
            <person name="Yuan X."/>
            <person name="Wang W."/>
            <person name="Yang Q."/>
            <person name="Chen L."/>
            <person name="Sun Z."/>
            <person name="Wang K."/>
            <person name="Pan B."/>
            <person name="Chen J."/>
            <person name="Bao Y."/>
            <person name="Liu F."/>
            <person name="Qi X."/>
            <person name="Gang D.R."/>
            <person name="Wen J."/>
            <person name="Li J."/>
        </authorList>
    </citation>
    <scope>NUCLEOTIDE SEQUENCE</scope>
    <source>
        <strain evidence="11">Dzin_1.0</strain>
    </source>
</reference>
<comment type="pathway">
    <text evidence="2">Protein modification; protein ubiquitination.</text>
</comment>
<evidence type="ECO:0000256" key="3">
    <source>
        <dbReference type="ARBA" id="ARBA00006940"/>
    </source>
</evidence>
<evidence type="ECO:0000313" key="11">
    <source>
        <dbReference type="EMBL" id="KAJ0980502.1"/>
    </source>
</evidence>
<evidence type="ECO:0000313" key="12">
    <source>
        <dbReference type="Proteomes" id="UP001085076"/>
    </source>
</evidence>
<dbReference type="EMBL" id="JAGGNH010000002">
    <property type="protein sequence ID" value="KAJ0980502.1"/>
    <property type="molecule type" value="Genomic_DNA"/>
</dbReference>
<dbReference type="GO" id="GO:0070979">
    <property type="term" value="P:protein K11-linked ubiquitination"/>
    <property type="evidence" value="ECO:0007669"/>
    <property type="project" value="TreeGrafter"/>
</dbReference>
<evidence type="ECO:0000256" key="8">
    <source>
        <dbReference type="ARBA" id="ARBA00023242"/>
    </source>
</evidence>
<keyword evidence="8" id="KW-0539">Nucleus</keyword>
<gene>
    <name evidence="11" type="ORF">J5N97_008757</name>
</gene>
<keyword evidence="12" id="KW-1185">Reference proteome</keyword>
<dbReference type="GO" id="GO:0051301">
    <property type="term" value="P:cell division"/>
    <property type="evidence" value="ECO:0007669"/>
    <property type="project" value="UniProtKB-KW"/>
</dbReference>
<comment type="subcellular location">
    <subcellularLocation>
        <location evidence="1">Nucleus</location>
    </subcellularLocation>
</comment>
<dbReference type="PANTHER" id="PTHR28672:SF1">
    <property type="entry name" value="ANAPHASE-PROMOTING COMPLEX SUBUNIT 13"/>
    <property type="match status" value="1"/>
</dbReference>
<dbReference type="PANTHER" id="PTHR28672">
    <property type="entry name" value="ANAPHASE-PROMOTING COMPLEX SUBUNIT 13"/>
    <property type="match status" value="1"/>
</dbReference>
<evidence type="ECO:0000256" key="2">
    <source>
        <dbReference type="ARBA" id="ARBA00004906"/>
    </source>
</evidence>
<dbReference type="Pfam" id="PF05839">
    <property type="entry name" value="Apc13p"/>
    <property type="match status" value="1"/>
</dbReference>
<evidence type="ECO:0000256" key="9">
    <source>
        <dbReference type="ARBA" id="ARBA00023306"/>
    </source>
</evidence>
<evidence type="ECO:0000256" key="1">
    <source>
        <dbReference type="ARBA" id="ARBA00004123"/>
    </source>
</evidence>
<dbReference type="InterPro" id="IPR008401">
    <property type="entry name" value="Apc13"/>
</dbReference>
<dbReference type="GO" id="GO:0005680">
    <property type="term" value="C:anaphase-promoting complex"/>
    <property type="evidence" value="ECO:0007669"/>
    <property type="project" value="InterPro"/>
</dbReference>
<comment type="similarity">
    <text evidence="3">Belongs to the APC13 family.</text>
</comment>
<dbReference type="Proteomes" id="UP001085076">
    <property type="component" value="Miscellaneous, Linkage group lg02"/>
</dbReference>
<name>A0A9D5CXJ3_9LILI</name>
<organism evidence="11 12">
    <name type="scientific">Dioscorea zingiberensis</name>
    <dbReference type="NCBI Taxonomy" id="325984"/>
    <lineage>
        <taxon>Eukaryota</taxon>
        <taxon>Viridiplantae</taxon>
        <taxon>Streptophyta</taxon>
        <taxon>Embryophyta</taxon>
        <taxon>Tracheophyta</taxon>
        <taxon>Spermatophyta</taxon>
        <taxon>Magnoliopsida</taxon>
        <taxon>Liliopsida</taxon>
        <taxon>Dioscoreales</taxon>
        <taxon>Dioscoreaceae</taxon>
        <taxon>Dioscorea</taxon>
    </lineage>
</organism>
<dbReference type="OrthoDB" id="25675at2759"/>
<keyword evidence="5" id="KW-0132">Cell division</keyword>
<proteinExistence type="inferred from homology"/>
<feature type="compositionally biased region" description="Basic and acidic residues" evidence="10">
    <location>
        <begin position="76"/>
        <end position="86"/>
    </location>
</feature>
<keyword evidence="6" id="KW-0498">Mitosis</keyword>
<evidence type="ECO:0000256" key="4">
    <source>
        <dbReference type="ARBA" id="ARBA00013935"/>
    </source>
</evidence>
<protein>
    <recommendedName>
        <fullName evidence="4">Anaphase-promoting complex subunit 13</fullName>
    </recommendedName>
</protein>
<evidence type="ECO:0000256" key="7">
    <source>
        <dbReference type="ARBA" id="ARBA00022786"/>
    </source>
</evidence>
<feature type="region of interest" description="Disordered" evidence="10">
    <location>
        <begin position="47"/>
        <end position="86"/>
    </location>
</feature>
<sequence length="86" mass="10020">MVVSHFKHLIWIEVQRRREEADMAELLNLGILIDILDEEWMRDTLPHDDVPLPTAMATRPEDTEEANQESQPVDGDAWRDLALENQ</sequence>
<evidence type="ECO:0000256" key="5">
    <source>
        <dbReference type="ARBA" id="ARBA00022618"/>
    </source>
</evidence>